<dbReference type="OrthoDB" id="350548at2157"/>
<comment type="caution">
    <text evidence="1">The sequence shown here is derived from an EMBL/GenBank/DDBJ whole genome shotgun (WGS) entry which is preliminary data.</text>
</comment>
<sequence length="90" mass="10389">MAGGSLEEEMLRAVAYYHPIDHHKLKSVLADRRGEFDFEAFKAARSNLTELGMIEHPLMDEHYYLTEEGWRALGAETPLETEESWSTVLY</sequence>
<keyword evidence="2" id="KW-1185">Reference proteome</keyword>
<name>A0A0P7GB55_9EURY</name>
<reference evidence="2" key="1">
    <citation type="submission" date="2013-11" db="EMBL/GenBank/DDBJ databases">
        <authorList>
            <person name="Hoang H.T."/>
            <person name="Killian M.L."/>
            <person name="Madson D.M."/>
            <person name="Arruda P.H.E."/>
            <person name="Sun D."/>
            <person name="Schwartz K.J."/>
            <person name="Yoon K."/>
        </authorList>
    </citation>
    <scope>NUCLEOTIDE SEQUENCE [LARGE SCALE GENOMIC DNA]</scope>
    <source>
        <strain evidence="2">CDK2</strain>
    </source>
</reference>
<evidence type="ECO:0000313" key="2">
    <source>
        <dbReference type="Proteomes" id="UP000050535"/>
    </source>
</evidence>
<accession>A0A0P7GB55</accession>
<protein>
    <submittedName>
        <fullName evidence="1">Uncharacterized protein</fullName>
    </submittedName>
</protein>
<dbReference type="AlphaFoldDB" id="A0A0P7GB55"/>
<proteinExistence type="predicted"/>
<organism evidence="1 2">
    <name type="scientific">Halolamina pelagica</name>
    <dbReference type="NCBI Taxonomy" id="699431"/>
    <lineage>
        <taxon>Archaea</taxon>
        <taxon>Methanobacteriati</taxon>
        <taxon>Methanobacteriota</taxon>
        <taxon>Stenosarchaea group</taxon>
        <taxon>Halobacteria</taxon>
        <taxon>Halobacteriales</taxon>
        <taxon>Haloferacaceae</taxon>
    </lineage>
</organism>
<dbReference type="EMBL" id="LGUC01000001">
    <property type="protein sequence ID" value="KPN30793.1"/>
    <property type="molecule type" value="Genomic_DNA"/>
</dbReference>
<gene>
    <name evidence="1" type="ORF">SY89_01533</name>
</gene>
<evidence type="ECO:0000313" key="1">
    <source>
        <dbReference type="EMBL" id="KPN30793.1"/>
    </source>
</evidence>
<dbReference type="Proteomes" id="UP000050535">
    <property type="component" value="Unassembled WGS sequence"/>
</dbReference>